<dbReference type="PANTHER" id="PTHR12234">
    <property type="entry name" value="FORMIMINOTRANSFERASE-CYCLODEAMINASE"/>
    <property type="match status" value="1"/>
</dbReference>
<dbReference type="Gene3D" id="3.30.70.670">
    <property type="entry name" value="Formiminotransferase, C-terminal subdomain"/>
    <property type="match status" value="1"/>
</dbReference>
<dbReference type="GO" id="GO:0005542">
    <property type="term" value="F:folic acid binding"/>
    <property type="evidence" value="ECO:0007669"/>
    <property type="project" value="InterPro"/>
</dbReference>
<dbReference type="InterPro" id="IPR037070">
    <property type="entry name" value="Formiminotransferase_C_sf"/>
</dbReference>
<organism evidence="2 3">
    <name type="scientific">Cynara cardunculus var. scolymus</name>
    <name type="common">Globe artichoke</name>
    <name type="synonym">Cynara scolymus</name>
    <dbReference type="NCBI Taxonomy" id="59895"/>
    <lineage>
        <taxon>Eukaryota</taxon>
        <taxon>Viridiplantae</taxon>
        <taxon>Streptophyta</taxon>
        <taxon>Embryophyta</taxon>
        <taxon>Tracheophyta</taxon>
        <taxon>Spermatophyta</taxon>
        <taxon>Magnoliopsida</taxon>
        <taxon>eudicotyledons</taxon>
        <taxon>Gunneridae</taxon>
        <taxon>Pentapetalae</taxon>
        <taxon>asterids</taxon>
        <taxon>campanulids</taxon>
        <taxon>Asterales</taxon>
        <taxon>Asteraceae</taxon>
        <taxon>Carduoideae</taxon>
        <taxon>Cardueae</taxon>
        <taxon>Carduinae</taxon>
        <taxon>Cynara</taxon>
    </lineage>
</organism>
<dbReference type="InterPro" id="IPR012886">
    <property type="entry name" value="Formiminotransferase_N"/>
</dbReference>
<dbReference type="GO" id="GO:0016740">
    <property type="term" value="F:transferase activity"/>
    <property type="evidence" value="ECO:0007669"/>
    <property type="project" value="InterPro"/>
</dbReference>
<dbReference type="SMART" id="SM01222">
    <property type="entry name" value="FTCD_N"/>
    <property type="match status" value="1"/>
</dbReference>
<dbReference type="InterPro" id="IPR037064">
    <property type="entry name" value="Formiminotransferase_N_sf"/>
</dbReference>
<name>A0A103Y804_CYNCS</name>
<evidence type="ECO:0000313" key="3">
    <source>
        <dbReference type="Proteomes" id="UP000243975"/>
    </source>
</evidence>
<dbReference type="Proteomes" id="UP000243975">
    <property type="component" value="Unassembled WGS sequence"/>
</dbReference>
<dbReference type="Gene3D" id="3.30.990.10">
    <property type="entry name" value="Formiminotransferase, N-terminal subdomain"/>
    <property type="match status" value="1"/>
</dbReference>
<dbReference type="Pfam" id="PF07837">
    <property type="entry name" value="FTCD_N"/>
    <property type="match status" value="1"/>
</dbReference>
<dbReference type="InterPro" id="IPR051623">
    <property type="entry name" value="FTCD"/>
</dbReference>
<evidence type="ECO:0000313" key="2">
    <source>
        <dbReference type="EMBL" id="KVI04214.1"/>
    </source>
</evidence>
<accession>A0A103Y804</accession>
<dbReference type="AlphaFoldDB" id="A0A103Y804"/>
<sequence>MLKSMFSCCKVYISETRNISALESIERAAKLFPEAALVNKFEDETYNRVGYTLVSKLAPSSSSNSGPLKHAVFSMVKAAFEAIDFELHTGSHPRLGVVDHICFHPLASASLEQVAGTAKALAADIGSMLKVPTYTYGAAHSEQRTLDSIRRQLGYFKPNATGNQWSGGLQSEVLALEPDVGPVQAVQRKGVIVIGATKWVDNYNVPVFCSDIATVRRIAKRVSGRGGGLPSVQSMALVHGDAIEVACNLLEPSAVGGDQVQGAVELLGSEEGVTVGKGYFTDLSQEEIIQTYLKLSC</sequence>
<proteinExistence type="predicted"/>
<comment type="caution">
    <text evidence="2">The sequence shown here is derived from an EMBL/GenBank/DDBJ whole genome shotgun (WGS) entry which is preliminary data.</text>
</comment>
<dbReference type="OMA" id="TAPHREN"/>
<evidence type="ECO:0000259" key="1">
    <source>
        <dbReference type="SMART" id="SM01222"/>
    </source>
</evidence>
<dbReference type="Gramene" id="KVI04214">
    <property type="protein sequence ID" value="KVI04214"/>
    <property type="gene ID" value="Ccrd_017476"/>
</dbReference>
<dbReference type="PANTHER" id="PTHR12234:SF1">
    <property type="entry name" value="FORMIMINOTRANSFERASE N-TERMINAL SUBDOMAIN-CONTAINING PROTEIN"/>
    <property type="match status" value="1"/>
</dbReference>
<dbReference type="EMBL" id="LEKV01002295">
    <property type="protein sequence ID" value="KVI04214.1"/>
    <property type="molecule type" value="Genomic_DNA"/>
</dbReference>
<dbReference type="InterPro" id="IPR022384">
    <property type="entry name" value="FormiminoTrfase_cat_dom_sf"/>
</dbReference>
<gene>
    <name evidence="2" type="ORF">Ccrd_017476</name>
</gene>
<dbReference type="STRING" id="59895.A0A103Y804"/>
<dbReference type="OrthoDB" id="48036at2759"/>
<feature type="domain" description="Formiminotransferase N-terminal subdomain" evidence="1">
    <location>
        <begin position="5"/>
        <end position="198"/>
    </location>
</feature>
<keyword evidence="3" id="KW-1185">Reference proteome</keyword>
<reference evidence="2 3" key="1">
    <citation type="journal article" date="2016" name="Sci. Rep.">
        <title>The genome sequence of the outbreeding globe artichoke constructed de novo incorporating a phase-aware low-pass sequencing strategy of F1 progeny.</title>
        <authorList>
            <person name="Scaglione D."/>
            <person name="Reyes-Chin-Wo S."/>
            <person name="Acquadro A."/>
            <person name="Froenicke L."/>
            <person name="Portis E."/>
            <person name="Beitel C."/>
            <person name="Tirone M."/>
            <person name="Mauro R."/>
            <person name="Lo Monaco A."/>
            <person name="Mauromicale G."/>
            <person name="Faccioli P."/>
            <person name="Cattivelli L."/>
            <person name="Rieseberg L."/>
            <person name="Michelmore R."/>
            <person name="Lanteri S."/>
        </authorList>
    </citation>
    <scope>NUCLEOTIDE SEQUENCE [LARGE SCALE GENOMIC DNA]</scope>
    <source>
        <strain evidence="2">2C</strain>
    </source>
</reference>
<dbReference type="SUPFAM" id="SSF55116">
    <property type="entry name" value="Formiminotransferase domain of formiminotransferase-cyclodeaminase"/>
    <property type="match status" value="1"/>
</dbReference>
<protein>
    <submittedName>
        <fullName evidence="2">Formiminotransferase, N-terminal subdomain-containing protein</fullName>
    </submittedName>
</protein>